<accession>A0A2V4A683</accession>
<dbReference type="EMBL" id="QFLI01000011">
    <property type="protein sequence ID" value="PXX96890.1"/>
    <property type="molecule type" value="Genomic_DNA"/>
</dbReference>
<evidence type="ECO:0000313" key="2">
    <source>
        <dbReference type="Proteomes" id="UP000248079"/>
    </source>
</evidence>
<dbReference type="RefSeq" id="WP_110362915.1">
    <property type="nucleotide sequence ID" value="NZ_QFLI01000011.1"/>
</dbReference>
<dbReference type="AlphaFoldDB" id="A0A2V4A683"/>
<proteinExistence type="predicted"/>
<sequence length="174" mass="19898">MDLPKKYQDLVGTKQKCSGSLFSYKNEIKEPLEFDVLDIRKGTATIMDMKTMEECHPTFELLLKREGMKKAQWTKPFPIREIDLREKEMDPDKPDIVAEEGLEVIVKELGVKAIITEVFETSLIMYECIEVKDDCTGGACRDVGLTGINGENIKHPRRVLAETFKKDLNDRNEA</sequence>
<comment type="caution">
    <text evidence="1">The sequence shown here is derived from an EMBL/GenBank/DDBJ whole genome shotgun (WGS) entry which is preliminary data.</text>
</comment>
<evidence type="ECO:0000313" key="1">
    <source>
        <dbReference type="EMBL" id="PXX96890.1"/>
    </source>
</evidence>
<organism evidence="1 2">
    <name type="scientific">Marinifilum breve</name>
    <dbReference type="NCBI Taxonomy" id="2184082"/>
    <lineage>
        <taxon>Bacteria</taxon>
        <taxon>Pseudomonadati</taxon>
        <taxon>Bacteroidota</taxon>
        <taxon>Bacteroidia</taxon>
        <taxon>Marinilabiliales</taxon>
        <taxon>Marinifilaceae</taxon>
    </lineage>
</organism>
<protein>
    <submittedName>
        <fullName evidence="1">Uncharacterized protein</fullName>
    </submittedName>
</protein>
<keyword evidence="2" id="KW-1185">Reference proteome</keyword>
<gene>
    <name evidence="1" type="ORF">DF185_19820</name>
</gene>
<reference evidence="1 2" key="1">
    <citation type="submission" date="2018-05" db="EMBL/GenBank/DDBJ databases">
        <title>Marinifilum breve JC075T sp. nov., a marine bacterium isolated from Yongle Blue Hole in the South China Sea.</title>
        <authorList>
            <person name="Fu T."/>
        </authorList>
    </citation>
    <scope>NUCLEOTIDE SEQUENCE [LARGE SCALE GENOMIC DNA]</scope>
    <source>
        <strain evidence="1 2">JC075</strain>
    </source>
</reference>
<dbReference type="OrthoDB" id="1463374at2"/>
<dbReference type="Proteomes" id="UP000248079">
    <property type="component" value="Unassembled WGS sequence"/>
</dbReference>
<name>A0A2V4A683_9BACT</name>